<evidence type="ECO:0000313" key="1">
    <source>
        <dbReference type="EMBL" id="AYV85811.1"/>
    </source>
</evidence>
<reference evidence="1" key="1">
    <citation type="submission" date="2018-10" db="EMBL/GenBank/DDBJ databases">
        <title>Hidden diversity of soil giant viruses.</title>
        <authorList>
            <person name="Schulz F."/>
            <person name="Alteio L."/>
            <person name="Goudeau D."/>
            <person name="Ryan E.M."/>
            <person name="Malmstrom R.R."/>
            <person name="Blanchard J."/>
            <person name="Woyke T."/>
        </authorList>
    </citation>
    <scope>NUCLEOTIDE SEQUENCE</scope>
    <source>
        <strain evidence="1">SAV1</strain>
    </source>
</reference>
<accession>A0A3G5AHN5</accession>
<protein>
    <submittedName>
        <fullName evidence="1">Uncharacterized protein</fullName>
    </submittedName>
</protein>
<proteinExistence type="predicted"/>
<name>A0A3G5AHN5_9VIRU</name>
<organism evidence="1">
    <name type="scientific">Satyrvirus sp</name>
    <dbReference type="NCBI Taxonomy" id="2487771"/>
    <lineage>
        <taxon>Viruses</taxon>
        <taxon>Varidnaviria</taxon>
        <taxon>Bamfordvirae</taxon>
        <taxon>Nucleocytoviricota</taxon>
        <taxon>Megaviricetes</taxon>
        <taxon>Imitervirales</taxon>
        <taxon>Mimiviridae</taxon>
        <taxon>Megamimivirinae</taxon>
    </lineage>
</organism>
<sequence>MNLSENSIKQSTIGFLGIKCKCTEETFAIDGTKNPSNHDIPAIATLETSVDAQIVIAYKQYDVSNPMPRTNHIIIKDLTPRPDLAVRNNANMPIKSTLNNINSANCKFFNMYGNKEYKIGEHIVSEIFDPKSSNPGGEGIRFDLDVRNTKHRLKKINW</sequence>
<dbReference type="EMBL" id="MK072480">
    <property type="protein sequence ID" value="AYV85811.1"/>
    <property type="molecule type" value="Genomic_DNA"/>
</dbReference>
<gene>
    <name evidence="1" type="ORF">Satyrvirus44_6</name>
</gene>